<name>A0AAN4Q6Q8_PSESF</name>
<dbReference type="Proteomes" id="UP000248291">
    <property type="component" value="Unassembled WGS sequence"/>
</dbReference>
<dbReference type="AlphaFoldDB" id="A0AAN4Q6Q8"/>
<proteinExistence type="predicted"/>
<sequence>MLEKATTPFAFKASRILKNGSPILIPSALASGVRAITQPSLLLSTTTGTCRSSGRNSRSHEQ</sequence>
<evidence type="ECO:0000313" key="1">
    <source>
        <dbReference type="EMBL" id="GBH17920.1"/>
    </source>
</evidence>
<comment type="caution">
    <text evidence="1">The sequence shown here is derived from an EMBL/GenBank/DDBJ whole genome shotgun (WGS) entry which is preliminary data.</text>
</comment>
<reference evidence="1 2" key="1">
    <citation type="submission" date="2018-04" db="EMBL/GenBank/DDBJ databases">
        <title>Draft genome sequence of Pseudomonas syringae pv. actinidiae biovar 3 strains isolated from kiwifruit in Kagawa prefecture.</title>
        <authorList>
            <person name="Tabuchi M."/>
            <person name="Saito M."/>
            <person name="Fujiwara S."/>
            <person name="Sasa N."/>
            <person name="Akimitsu K."/>
            <person name="Gomi K."/>
            <person name="Konishi-Sugita S."/>
            <person name="Hamano K."/>
            <person name="Kataoka I."/>
        </authorList>
    </citation>
    <scope>NUCLEOTIDE SEQUENCE [LARGE SCALE GENOMIC DNA]</scope>
    <source>
        <strain evidence="1 2">MAFF212211</strain>
    </source>
</reference>
<protein>
    <submittedName>
        <fullName evidence="1">Uncharacterized protein</fullName>
    </submittedName>
</protein>
<accession>A0AAN4Q6Q8</accession>
<gene>
    <name evidence="1" type="ORF">KPSA3_03897</name>
</gene>
<evidence type="ECO:0000313" key="2">
    <source>
        <dbReference type="Proteomes" id="UP000248291"/>
    </source>
</evidence>
<organism evidence="1 2">
    <name type="scientific">Pseudomonas syringae pv. actinidiae</name>
    <dbReference type="NCBI Taxonomy" id="103796"/>
    <lineage>
        <taxon>Bacteria</taxon>
        <taxon>Pseudomonadati</taxon>
        <taxon>Pseudomonadota</taxon>
        <taxon>Gammaproteobacteria</taxon>
        <taxon>Pseudomonadales</taxon>
        <taxon>Pseudomonadaceae</taxon>
        <taxon>Pseudomonas</taxon>
        <taxon>Pseudomonas syringae</taxon>
    </lineage>
</organism>
<dbReference type="EMBL" id="BGKA01000129">
    <property type="protein sequence ID" value="GBH17920.1"/>
    <property type="molecule type" value="Genomic_DNA"/>
</dbReference>